<reference evidence="3 4" key="1">
    <citation type="submission" date="2018-11" db="EMBL/GenBank/DDBJ databases">
        <title>Genomic Encyclopedia of Type Strains, Phase IV (KMG-IV): sequencing the most valuable type-strain genomes for metagenomic binning, comparative biology and taxonomic classification.</title>
        <authorList>
            <person name="Goeker M."/>
        </authorList>
    </citation>
    <scope>NUCLEOTIDE SEQUENCE [LARGE SCALE GENOMIC DNA]</scope>
    <source>
        <strain evidence="3 4">DSM 5900</strain>
    </source>
</reference>
<dbReference type="Pfam" id="PF00857">
    <property type="entry name" value="Isochorismatase"/>
    <property type="match status" value="1"/>
</dbReference>
<evidence type="ECO:0000313" key="3">
    <source>
        <dbReference type="EMBL" id="ROP81361.1"/>
    </source>
</evidence>
<dbReference type="OrthoDB" id="9811489at2"/>
<sequence>MIDKLDSSVRNPTLTSAPIRKGVASLGLHEQWAELDFPALLGGPLAFVSIDAQNSILDPEGVLAGEGIWVGAREQGGSLANMLRLAGALRRPGNQFLWLRYDRFVGERETGSVLDRAQYAHWNRAYRGDAARKAWEAELVADVEAIRQPADVSLVYPGWSIFAGTPIERWLAQWGIRTLVITGYHTDWCVEMAARSARELGLVPIVIGDATGTTHPLHEQTLAQINDAYAPVIDTAFALEAIAAAGAR</sequence>
<evidence type="ECO:0000313" key="4">
    <source>
        <dbReference type="Proteomes" id="UP000278222"/>
    </source>
</evidence>
<comment type="caution">
    <text evidence="3">The sequence shown here is derived from an EMBL/GenBank/DDBJ whole genome shotgun (WGS) entry which is preliminary data.</text>
</comment>
<dbReference type="InterPro" id="IPR036380">
    <property type="entry name" value="Isochorismatase-like_sf"/>
</dbReference>
<dbReference type="InterPro" id="IPR050272">
    <property type="entry name" value="Isochorismatase-like_hydrls"/>
</dbReference>
<evidence type="ECO:0000259" key="2">
    <source>
        <dbReference type="Pfam" id="PF00857"/>
    </source>
</evidence>
<dbReference type="GO" id="GO:0016787">
    <property type="term" value="F:hydrolase activity"/>
    <property type="evidence" value="ECO:0007669"/>
    <property type="project" value="UniProtKB-KW"/>
</dbReference>
<keyword evidence="4" id="KW-1185">Reference proteome</keyword>
<dbReference type="AlphaFoldDB" id="A0A3N1KKL1"/>
<dbReference type="InterPro" id="IPR000868">
    <property type="entry name" value="Isochorismatase-like_dom"/>
</dbReference>
<dbReference type="PANTHER" id="PTHR43540:SF1">
    <property type="entry name" value="ISOCHORISMATASE HYDROLASE"/>
    <property type="match status" value="1"/>
</dbReference>
<dbReference type="SUPFAM" id="SSF52499">
    <property type="entry name" value="Isochorismatase-like hydrolases"/>
    <property type="match status" value="1"/>
</dbReference>
<keyword evidence="1" id="KW-0378">Hydrolase</keyword>
<name>A0A3N1KKL1_9PROT</name>
<proteinExistence type="predicted"/>
<dbReference type="PANTHER" id="PTHR43540">
    <property type="entry name" value="PEROXYUREIDOACRYLATE/UREIDOACRYLATE AMIDOHYDROLASE-RELATED"/>
    <property type="match status" value="1"/>
</dbReference>
<gene>
    <name evidence="3" type="ORF">EDC65_5218</name>
</gene>
<feature type="domain" description="Isochorismatase-like" evidence="2">
    <location>
        <begin position="46"/>
        <end position="236"/>
    </location>
</feature>
<evidence type="ECO:0000256" key="1">
    <source>
        <dbReference type="ARBA" id="ARBA00022801"/>
    </source>
</evidence>
<protein>
    <submittedName>
        <fullName evidence="3">Nicotinamidase-related amidase</fullName>
    </submittedName>
</protein>
<dbReference type="CDD" id="cd00431">
    <property type="entry name" value="cysteine_hydrolases"/>
    <property type="match status" value="1"/>
</dbReference>
<accession>A0A3N1KKL1</accession>
<dbReference type="EMBL" id="RJKX01000018">
    <property type="protein sequence ID" value="ROP81361.1"/>
    <property type="molecule type" value="Genomic_DNA"/>
</dbReference>
<dbReference type="Gene3D" id="3.40.50.850">
    <property type="entry name" value="Isochorismatase-like"/>
    <property type="match status" value="1"/>
</dbReference>
<organism evidence="3 4">
    <name type="scientific">Stella humosa</name>
    <dbReference type="NCBI Taxonomy" id="94"/>
    <lineage>
        <taxon>Bacteria</taxon>
        <taxon>Pseudomonadati</taxon>
        <taxon>Pseudomonadota</taxon>
        <taxon>Alphaproteobacteria</taxon>
        <taxon>Rhodospirillales</taxon>
        <taxon>Stellaceae</taxon>
        <taxon>Stella</taxon>
    </lineage>
</organism>
<dbReference type="Proteomes" id="UP000278222">
    <property type="component" value="Unassembled WGS sequence"/>
</dbReference>